<name>A0A0K1Q1R0_9BACT</name>
<evidence type="ECO:0000313" key="2">
    <source>
        <dbReference type="EMBL" id="AKU99703.1"/>
    </source>
</evidence>
<evidence type="ECO:0000256" key="1">
    <source>
        <dbReference type="SAM" id="MobiDB-lite"/>
    </source>
</evidence>
<protein>
    <submittedName>
        <fullName evidence="2">Uncharacterized protein</fullName>
    </submittedName>
</protein>
<keyword evidence="3" id="KW-1185">Reference proteome</keyword>
<feature type="compositionally biased region" description="Low complexity" evidence="1">
    <location>
        <begin position="1"/>
        <end position="11"/>
    </location>
</feature>
<gene>
    <name evidence="2" type="ORF">AKJ09_06367</name>
</gene>
<dbReference type="RefSeq" id="WP_146651116.1">
    <property type="nucleotide sequence ID" value="NZ_CP012333.1"/>
</dbReference>
<feature type="region of interest" description="Disordered" evidence="1">
    <location>
        <begin position="1"/>
        <end position="31"/>
    </location>
</feature>
<organism evidence="2 3">
    <name type="scientific">Labilithrix luteola</name>
    <dbReference type="NCBI Taxonomy" id="1391654"/>
    <lineage>
        <taxon>Bacteria</taxon>
        <taxon>Pseudomonadati</taxon>
        <taxon>Myxococcota</taxon>
        <taxon>Polyangia</taxon>
        <taxon>Polyangiales</taxon>
        <taxon>Labilitrichaceae</taxon>
        <taxon>Labilithrix</taxon>
    </lineage>
</organism>
<reference evidence="2 3" key="1">
    <citation type="submission" date="2015-08" db="EMBL/GenBank/DDBJ databases">
        <authorList>
            <person name="Babu N.S."/>
            <person name="Beckwith C.J."/>
            <person name="Beseler K.G."/>
            <person name="Brison A."/>
            <person name="Carone J.V."/>
            <person name="Caskin T.P."/>
            <person name="Diamond M."/>
            <person name="Durham M.E."/>
            <person name="Foxe J.M."/>
            <person name="Go M."/>
            <person name="Henderson B.A."/>
            <person name="Jones I.B."/>
            <person name="McGettigan J.A."/>
            <person name="Micheletti S.J."/>
            <person name="Nasrallah M.E."/>
            <person name="Ortiz D."/>
            <person name="Piller C.R."/>
            <person name="Privatt S.R."/>
            <person name="Schneider S.L."/>
            <person name="Sharp S."/>
            <person name="Smith T.C."/>
            <person name="Stanton J.D."/>
            <person name="Ullery H.E."/>
            <person name="Wilson R.J."/>
            <person name="Serrano M.G."/>
            <person name="Buck G."/>
            <person name="Lee V."/>
            <person name="Wang Y."/>
            <person name="Carvalho R."/>
            <person name="Voegtly L."/>
            <person name="Shi R."/>
            <person name="Duckworth R."/>
            <person name="Johnson A."/>
            <person name="Loviza R."/>
            <person name="Walstead R."/>
            <person name="Shah Z."/>
            <person name="Kiflezghi M."/>
            <person name="Wade K."/>
            <person name="Ball S.L."/>
            <person name="Bradley K.W."/>
            <person name="Asai D.J."/>
            <person name="Bowman C.A."/>
            <person name="Russell D.A."/>
            <person name="Pope W.H."/>
            <person name="Jacobs-Sera D."/>
            <person name="Hendrix R.W."/>
            <person name="Hatfull G.F."/>
        </authorList>
    </citation>
    <scope>NUCLEOTIDE SEQUENCE [LARGE SCALE GENOMIC DNA]</scope>
    <source>
        <strain evidence="2 3">DSM 27648</strain>
    </source>
</reference>
<dbReference type="EMBL" id="CP012333">
    <property type="protein sequence ID" value="AKU99703.1"/>
    <property type="molecule type" value="Genomic_DNA"/>
</dbReference>
<dbReference type="STRING" id="1391654.AKJ09_06367"/>
<proteinExistence type="predicted"/>
<accession>A0A0K1Q1R0</accession>
<sequence length="545" mass="60264">MSGIDATAAARTRARSPDEDETAVRPAAKPRIDLPKLVTSVRSANDAVRDAARSFAASDAPIGVINLSLYTDELLDREIESASSRIERLPPNQQAAARELLSRMQAEQVRRAAPHEVSANSITSRSEIDAAVKREATFLFRFGRQLSDVERAKHEGQLRALEMRSEQLHVLEPCDGARPTAVSSSSLHGAHAIELTADELVASIRKGVNLSPADEQRIRSTFDSWRQTSCQQTGQDPARFVSREHYAEVTKTLPTQEEVFQKYFEMMQAMQGSALAGLAFLDSMLRGESLDAAHKRVTSTASLSEAFTTIPVRGAHTTGKGQSVADPKDRAAEDPAVFRRFLDEAFGRGHAADTRVRGVDNHRFVTDPDKVTYGEYRPNADGVRSVQQAVAIFERQTGIKIPPWIKVTVDPKVPGDRMAEYTLVRRGAATDRFQPEDLSDRGVTVNLRPNVLESDEAIVGTLTHELHELLNLQRMLDDGPPMTYQVVRSHIAPNRGQNLHGQAWDVADLEVLIMRNPPGTPEHAAYVARRERVLEAFEQRNHGGQ</sequence>
<dbReference type="AlphaFoldDB" id="A0A0K1Q1R0"/>
<evidence type="ECO:0000313" key="3">
    <source>
        <dbReference type="Proteomes" id="UP000064967"/>
    </source>
</evidence>
<dbReference type="KEGG" id="llu:AKJ09_06367"/>
<dbReference type="Proteomes" id="UP000064967">
    <property type="component" value="Chromosome"/>
</dbReference>